<evidence type="ECO:0000313" key="10">
    <source>
        <dbReference type="EMBL" id="QYM79623.1"/>
    </source>
</evidence>
<evidence type="ECO:0000256" key="4">
    <source>
        <dbReference type="ARBA" id="ARBA00022801"/>
    </source>
</evidence>
<reference evidence="10" key="1">
    <citation type="submission" date="2021-08" db="EMBL/GenBank/DDBJ databases">
        <title>Genome of a novel bacterium of the phylum Verrucomicrobia, Oleiharenicola sp. KSB-15.</title>
        <authorList>
            <person name="Chung J.-H."/>
            <person name="Ahn J.-H."/>
            <person name="Yoon Y."/>
            <person name="Kim D.-Y."/>
            <person name="An S.-H."/>
            <person name="Park I."/>
            <person name="Yeon J."/>
        </authorList>
    </citation>
    <scope>NUCLEOTIDE SEQUENCE</scope>
    <source>
        <strain evidence="10">KSB-15</strain>
    </source>
</reference>
<evidence type="ECO:0000256" key="7">
    <source>
        <dbReference type="ARBA" id="ARBA00023239"/>
    </source>
</evidence>
<dbReference type="GO" id="GO:0106300">
    <property type="term" value="P:protein-DNA covalent cross-linking repair"/>
    <property type="evidence" value="ECO:0007669"/>
    <property type="project" value="InterPro"/>
</dbReference>
<organism evidence="10 11">
    <name type="scientific">Horticoccus luteus</name>
    <dbReference type="NCBI Taxonomy" id="2862869"/>
    <lineage>
        <taxon>Bacteria</taxon>
        <taxon>Pseudomonadati</taxon>
        <taxon>Verrucomicrobiota</taxon>
        <taxon>Opitutia</taxon>
        <taxon>Opitutales</taxon>
        <taxon>Opitutaceae</taxon>
        <taxon>Horticoccus</taxon>
    </lineage>
</organism>
<dbReference type="InterPro" id="IPR036590">
    <property type="entry name" value="SRAP-like"/>
</dbReference>
<evidence type="ECO:0000256" key="9">
    <source>
        <dbReference type="SAM" id="MobiDB-lite"/>
    </source>
</evidence>
<keyword evidence="11" id="KW-1185">Reference proteome</keyword>
<dbReference type="SUPFAM" id="SSF143081">
    <property type="entry name" value="BB1717-like"/>
    <property type="match status" value="1"/>
</dbReference>
<feature type="compositionally biased region" description="Polar residues" evidence="9">
    <location>
        <begin position="206"/>
        <end position="215"/>
    </location>
</feature>
<keyword evidence="7" id="KW-0456">Lyase</keyword>
<dbReference type="GO" id="GO:0008233">
    <property type="term" value="F:peptidase activity"/>
    <property type="evidence" value="ECO:0007669"/>
    <property type="project" value="UniProtKB-KW"/>
</dbReference>
<dbReference type="PANTHER" id="PTHR13604">
    <property type="entry name" value="DC12-RELATED"/>
    <property type="match status" value="1"/>
</dbReference>
<dbReference type="EMBL" id="CP080507">
    <property type="protein sequence ID" value="QYM79623.1"/>
    <property type="molecule type" value="Genomic_DNA"/>
</dbReference>
<keyword evidence="2 8" id="KW-0645">Protease</keyword>
<evidence type="ECO:0000256" key="3">
    <source>
        <dbReference type="ARBA" id="ARBA00022763"/>
    </source>
</evidence>
<keyword evidence="5" id="KW-0190">Covalent protein-DNA linkage</keyword>
<dbReference type="GO" id="GO:0003697">
    <property type="term" value="F:single-stranded DNA binding"/>
    <property type="evidence" value="ECO:0007669"/>
    <property type="project" value="InterPro"/>
</dbReference>
<dbReference type="InterPro" id="IPR003738">
    <property type="entry name" value="SRAP"/>
</dbReference>
<dbReference type="RefSeq" id="WP_220163732.1">
    <property type="nucleotide sequence ID" value="NZ_CP080507.1"/>
</dbReference>
<evidence type="ECO:0000256" key="2">
    <source>
        <dbReference type="ARBA" id="ARBA00022670"/>
    </source>
</evidence>
<dbReference type="KEGG" id="ole:K0B96_03110"/>
<dbReference type="Gene3D" id="3.90.1680.10">
    <property type="entry name" value="SOS response associated peptidase-like"/>
    <property type="match status" value="1"/>
</dbReference>
<evidence type="ECO:0000256" key="5">
    <source>
        <dbReference type="ARBA" id="ARBA00023124"/>
    </source>
</evidence>
<evidence type="ECO:0000256" key="6">
    <source>
        <dbReference type="ARBA" id="ARBA00023125"/>
    </source>
</evidence>
<keyword evidence="4 8" id="KW-0378">Hydrolase</keyword>
<dbReference type="EC" id="3.4.-.-" evidence="8"/>
<name>A0A8F9TXL7_9BACT</name>
<evidence type="ECO:0000313" key="11">
    <source>
        <dbReference type="Proteomes" id="UP000825051"/>
    </source>
</evidence>
<feature type="region of interest" description="Disordered" evidence="9">
    <location>
        <begin position="199"/>
        <end position="238"/>
    </location>
</feature>
<keyword evidence="3" id="KW-0227">DNA damage</keyword>
<dbReference type="Proteomes" id="UP000825051">
    <property type="component" value="Chromosome"/>
</dbReference>
<dbReference type="GO" id="GO:0016829">
    <property type="term" value="F:lyase activity"/>
    <property type="evidence" value="ECO:0007669"/>
    <property type="project" value="UniProtKB-KW"/>
</dbReference>
<comment type="similarity">
    <text evidence="1 8">Belongs to the SOS response-associated peptidase family.</text>
</comment>
<evidence type="ECO:0000256" key="1">
    <source>
        <dbReference type="ARBA" id="ARBA00008136"/>
    </source>
</evidence>
<protein>
    <recommendedName>
        <fullName evidence="8">Abasic site processing protein</fullName>
        <ecNumber evidence="8">3.4.-.-</ecNumber>
    </recommendedName>
</protein>
<proteinExistence type="inferred from homology"/>
<accession>A0A8F9TXL7</accession>
<keyword evidence="6" id="KW-0238">DNA-binding</keyword>
<dbReference type="AlphaFoldDB" id="A0A8F9TXL7"/>
<gene>
    <name evidence="10" type="ORF">K0B96_03110</name>
</gene>
<dbReference type="Pfam" id="PF02586">
    <property type="entry name" value="SRAP"/>
    <property type="match status" value="1"/>
</dbReference>
<dbReference type="GO" id="GO:0006508">
    <property type="term" value="P:proteolysis"/>
    <property type="evidence" value="ECO:0007669"/>
    <property type="project" value="UniProtKB-KW"/>
</dbReference>
<dbReference type="PANTHER" id="PTHR13604:SF0">
    <property type="entry name" value="ABASIC SITE PROCESSING PROTEIN HMCES"/>
    <property type="match status" value="1"/>
</dbReference>
<evidence type="ECO:0000256" key="8">
    <source>
        <dbReference type="RuleBase" id="RU364100"/>
    </source>
</evidence>
<sequence length="238" mass="27118">MCGRYRIKDTDVLTRHLRDTFHIPDWVPDQTFPHYNIAPSYDLPVLTMDEEGDVIVPSFMRWGFVPFWDKSDRPKLAPINAKSEGIVTNALFRRAVQQRRCLVPADGFYEWLRYDEKTKFPFDIHLRGNRPFVMAGVYEKATETRPATFAILTTGPNAVMQRIHDRMPAILDDEEARAWLRPGELTPEAVAGLTAPHPAEDMEATPISSLVNSPRNDVPEILTPVAPPPPKQTQPELF</sequence>